<proteinExistence type="predicted"/>
<protein>
    <submittedName>
        <fullName evidence="1">Uncharacterized protein</fullName>
    </submittedName>
</protein>
<reference evidence="1 2" key="1">
    <citation type="submission" date="2015-01" db="EMBL/GenBank/DDBJ databases">
        <title>Evolution of Trichinella species and genotypes.</title>
        <authorList>
            <person name="Korhonen P.K."/>
            <person name="Edoardo P."/>
            <person name="Giuseppe L.R."/>
            <person name="Gasser R.B."/>
        </authorList>
    </citation>
    <scope>NUCLEOTIDE SEQUENCE [LARGE SCALE GENOMIC DNA]</scope>
    <source>
        <strain evidence="1">ISS3</strain>
    </source>
</reference>
<dbReference type="Proteomes" id="UP000054776">
    <property type="component" value="Unassembled WGS sequence"/>
</dbReference>
<dbReference type="EMBL" id="JYDH01000005">
    <property type="protein sequence ID" value="KRY42159.1"/>
    <property type="molecule type" value="Genomic_DNA"/>
</dbReference>
<evidence type="ECO:0000313" key="2">
    <source>
        <dbReference type="Proteomes" id="UP000054776"/>
    </source>
</evidence>
<dbReference type="InParanoid" id="A0A0V1BYL0"/>
<dbReference type="AlphaFoldDB" id="A0A0V1BYL0"/>
<keyword evidence="2" id="KW-1185">Reference proteome</keyword>
<evidence type="ECO:0000313" key="1">
    <source>
        <dbReference type="EMBL" id="KRY42159.1"/>
    </source>
</evidence>
<accession>A0A0V1BYL0</accession>
<organism evidence="1 2">
    <name type="scientific">Trichinella spiralis</name>
    <name type="common">Trichina worm</name>
    <dbReference type="NCBI Taxonomy" id="6334"/>
    <lineage>
        <taxon>Eukaryota</taxon>
        <taxon>Metazoa</taxon>
        <taxon>Ecdysozoa</taxon>
        <taxon>Nematoda</taxon>
        <taxon>Enoplea</taxon>
        <taxon>Dorylaimia</taxon>
        <taxon>Trichinellida</taxon>
        <taxon>Trichinellidae</taxon>
        <taxon>Trichinella</taxon>
    </lineage>
</organism>
<name>A0A0V1BYL0_TRISP</name>
<comment type="caution">
    <text evidence="1">The sequence shown here is derived from an EMBL/GenBank/DDBJ whole genome shotgun (WGS) entry which is preliminary data.</text>
</comment>
<gene>
    <name evidence="1" type="ORF">T01_13283</name>
</gene>
<sequence>MEVHQLKTGEEYGFAVISFIYIKYPNNIDAHMLTQNAYEHYLLDIFLIQDEILITLSVKFTGLFIISYMNGWSKITVYYYQKSVMIVLLSCNFSCMNNLRYCPSYTAAVRILSFIIHFVRL</sequence>